<evidence type="ECO:0000256" key="1">
    <source>
        <dbReference type="ARBA" id="ARBA00022884"/>
    </source>
</evidence>
<dbReference type="AlphaFoldDB" id="A0A1B2JIS3"/>
<dbReference type="SUPFAM" id="SSF54928">
    <property type="entry name" value="RNA-binding domain, RBD"/>
    <property type="match status" value="1"/>
</dbReference>
<dbReference type="InterPro" id="IPR000504">
    <property type="entry name" value="RRM_dom"/>
</dbReference>
<dbReference type="InterPro" id="IPR035979">
    <property type="entry name" value="RBD_domain_sf"/>
</dbReference>
<proteinExistence type="predicted"/>
<dbReference type="Proteomes" id="UP000094565">
    <property type="component" value="Chromosome 4"/>
</dbReference>
<feature type="region of interest" description="Disordered" evidence="3">
    <location>
        <begin position="1"/>
        <end position="28"/>
    </location>
</feature>
<evidence type="ECO:0000313" key="6">
    <source>
        <dbReference type="Proteomes" id="UP000094565"/>
    </source>
</evidence>
<sequence>MAKRVTKPSASSDRRAASGRQPGKYLLSSRNFDSSTFVKDPKAILNNIKKPSGVSPPHSSTPSDSTEFKLFVGNLGQDVTEEVLLSSFSKYSSLQNVVVPKEQKTSKIKGYGFVSFASSEDYLNAFKEMNGKFVGQKPITLKRAVGPNNEKKRKVKR</sequence>
<evidence type="ECO:0000259" key="4">
    <source>
        <dbReference type="PROSITE" id="PS50102"/>
    </source>
</evidence>
<accession>A0A1B2JIS3</accession>
<name>A0A1B2JIS3_PICPA</name>
<dbReference type="InterPro" id="IPR012677">
    <property type="entry name" value="Nucleotide-bd_a/b_plait_sf"/>
</dbReference>
<dbReference type="Gene3D" id="3.30.70.330">
    <property type="match status" value="1"/>
</dbReference>
<dbReference type="PANTHER" id="PTHR47640">
    <property type="entry name" value="TRNA SELENOCYSTEINE 1-ASSOCIATED PROTEIN 1-RELATED-RELATED"/>
    <property type="match status" value="1"/>
</dbReference>
<keyword evidence="6" id="KW-1185">Reference proteome</keyword>
<dbReference type="SMART" id="SM00360">
    <property type="entry name" value="RRM"/>
    <property type="match status" value="1"/>
</dbReference>
<organism evidence="5 6">
    <name type="scientific">Komagataella pastoris</name>
    <name type="common">Yeast</name>
    <name type="synonym">Pichia pastoris</name>
    <dbReference type="NCBI Taxonomy" id="4922"/>
    <lineage>
        <taxon>Eukaryota</taxon>
        <taxon>Fungi</taxon>
        <taxon>Dikarya</taxon>
        <taxon>Ascomycota</taxon>
        <taxon>Saccharomycotina</taxon>
        <taxon>Pichiomycetes</taxon>
        <taxon>Pichiales</taxon>
        <taxon>Pichiaceae</taxon>
        <taxon>Komagataella</taxon>
    </lineage>
</organism>
<evidence type="ECO:0000256" key="2">
    <source>
        <dbReference type="PROSITE-ProRule" id="PRU00176"/>
    </source>
</evidence>
<gene>
    <name evidence="5" type="primary">PUB1</name>
    <name evidence="5" type="ORF">ATY40_BA7504595</name>
</gene>
<reference evidence="5 6" key="1">
    <citation type="submission" date="2016-02" db="EMBL/GenBank/DDBJ databases">
        <title>Comparative genomic and transcriptomic foundation for Pichia pastoris.</title>
        <authorList>
            <person name="Love K.R."/>
            <person name="Shah K.A."/>
            <person name="Whittaker C.A."/>
            <person name="Wu J."/>
            <person name="Bartlett M.C."/>
            <person name="Ma D."/>
            <person name="Leeson R.L."/>
            <person name="Priest M."/>
            <person name="Young S.K."/>
            <person name="Love J.C."/>
        </authorList>
    </citation>
    <scope>NUCLEOTIDE SEQUENCE [LARGE SCALE GENOMIC DNA]</scope>
    <source>
        <strain evidence="5 6">ATCC 28485</strain>
    </source>
</reference>
<feature type="domain" description="RRM" evidence="4">
    <location>
        <begin position="68"/>
        <end position="146"/>
    </location>
</feature>
<protein>
    <submittedName>
        <fullName evidence="5">BA75_04595T0</fullName>
    </submittedName>
</protein>
<dbReference type="PANTHER" id="PTHR47640:SF11">
    <property type="entry name" value="RNA-BINDING PROTEIN 42"/>
    <property type="match status" value="1"/>
</dbReference>
<dbReference type="EMBL" id="CP014587">
    <property type="protein sequence ID" value="ANZ77872.1"/>
    <property type="molecule type" value="Genomic_DNA"/>
</dbReference>
<keyword evidence="1 2" id="KW-0694">RNA-binding</keyword>
<dbReference type="PROSITE" id="PS50102">
    <property type="entry name" value="RRM"/>
    <property type="match status" value="1"/>
</dbReference>
<evidence type="ECO:0000313" key="5">
    <source>
        <dbReference type="EMBL" id="ANZ77872.1"/>
    </source>
</evidence>
<dbReference type="GO" id="GO:0003729">
    <property type="term" value="F:mRNA binding"/>
    <property type="evidence" value="ECO:0007669"/>
    <property type="project" value="InterPro"/>
</dbReference>
<dbReference type="OrthoDB" id="1749473at2759"/>
<evidence type="ECO:0000256" key="3">
    <source>
        <dbReference type="SAM" id="MobiDB-lite"/>
    </source>
</evidence>
<dbReference type="InterPro" id="IPR050825">
    <property type="entry name" value="RBM42_RBP45_47-like"/>
</dbReference>
<dbReference type="Pfam" id="PF00076">
    <property type="entry name" value="RRM_1"/>
    <property type="match status" value="1"/>
</dbReference>